<gene>
    <name evidence="1" type="ORF">Plo01_42460</name>
</gene>
<dbReference type="RefSeq" id="WP_203892377.1">
    <property type="nucleotide sequence ID" value="NZ_BOOH01000035.1"/>
</dbReference>
<protein>
    <recommendedName>
        <fullName evidence="3">MmcQ/YjbR family DNA-binding protein</fullName>
    </recommendedName>
</protein>
<keyword evidence="2" id="KW-1185">Reference proteome</keyword>
<accession>A0A8J3RQ18</accession>
<dbReference type="Pfam" id="PF04237">
    <property type="entry name" value="YjbR"/>
    <property type="match status" value="1"/>
</dbReference>
<evidence type="ECO:0000313" key="1">
    <source>
        <dbReference type="EMBL" id="GIH77817.1"/>
    </source>
</evidence>
<dbReference type="Proteomes" id="UP000616724">
    <property type="component" value="Unassembled WGS sequence"/>
</dbReference>
<sequence>MPDFDRVRDIALELPEVEESVSWGTPSLKVRGRMFLRHYEDPEFTVVKVSREEREALAGERPEVFVVTPHYENYPYVLVRTAELAADELRELVTEAWRMSAPKRIVQSFEAGTASGGTG</sequence>
<dbReference type="InterPro" id="IPR058532">
    <property type="entry name" value="YjbR/MT2646/Rv2570-like"/>
</dbReference>
<evidence type="ECO:0000313" key="2">
    <source>
        <dbReference type="Proteomes" id="UP000616724"/>
    </source>
</evidence>
<organism evidence="1 2">
    <name type="scientific">Planobispora longispora</name>
    <dbReference type="NCBI Taxonomy" id="28887"/>
    <lineage>
        <taxon>Bacteria</taxon>
        <taxon>Bacillati</taxon>
        <taxon>Actinomycetota</taxon>
        <taxon>Actinomycetes</taxon>
        <taxon>Streptosporangiales</taxon>
        <taxon>Streptosporangiaceae</taxon>
        <taxon>Planobispora</taxon>
    </lineage>
</organism>
<reference evidence="1 2" key="1">
    <citation type="submission" date="2021-01" db="EMBL/GenBank/DDBJ databases">
        <title>Whole genome shotgun sequence of Planobispora longispora NBRC 13918.</title>
        <authorList>
            <person name="Komaki H."/>
            <person name="Tamura T."/>
        </authorList>
    </citation>
    <scope>NUCLEOTIDE SEQUENCE [LARGE SCALE GENOMIC DNA]</scope>
    <source>
        <strain evidence="1 2">NBRC 13918</strain>
    </source>
</reference>
<proteinExistence type="predicted"/>
<dbReference type="Gene3D" id="3.90.1150.30">
    <property type="match status" value="1"/>
</dbReference>
<dbReference type="SUPFAM" id="SSF142906">
    <property type="entry name" value="YjbR-like"/>
    <property type="match status" value="1"/>
</dbReference>
<evidence type="ECO:0008006" key="3">
    <source>
        <dbReference type="Google" id="ProtNLM"/>
    </source>
</evidence>
<dbReference type="AlphaFoldDB" id="A0A8J3RQ18"/>
<name>A0A8J3RQ18_9ACTN</name>
<comment type="caution">
    <text evidence="1">The sequence shown here is derived from an EMBL/GenBank/DDBJ whole genome shotgun (WGS) entry which is preliminary data.</text>
</comment>
<dbReference type="InterPro" id="IPR038056">
    <property type="entry name" value="YjbR-like_sf"/>
</dbReference>
<dbReference type="EMBL" id="BOOH01000035">
    <property type="protein sequence ID" value="GIH77817.1"/>
    <property type="molecule type" value="Genomic_DNA"/>
</dbReference>